<proteinExistence type="predicted"/>
<dbReference type="Proteomes" id="UP000177349">
    <property type="component" value="Unassembled WGS sequence"/>
</dbReference>
<dbReference type="EMBL" id="MHKN01000020">
    <property type="protein sequence ID" value="OGY92306.1"/>
    <property type="molecule type" value="Genomic_DNA"/>
</dbReference>
<dbReference type="InterPro" id="IPR029057">
    <property type="entry name" value="PRTase-like"/>
</dbReference>
<name>A0A1G2BTR8_9BACT</name>
<reference evidence="1 2" key="1">
    <citation type="journal article" date="2016" name="Nat. Commun.">
        <title>Thousands of microbial genomes shed light on interconnected biogeochemical processes in an aquifer system.</title>
        <authorList>
            <person name="Anantharaman K."/>
            <person name="Brown C.T."/>
            <person name="Hug L.A."/>
            <person name="Sharon I."/>
            <person name="Castelle C.J."/>
            <person name="Probst A.J."/>
            <person name="Thomas B.C."/>
            <person name="Singh A."/>
            <person name="Wilkins M.J."/>
            <person name="Karaoz U."/>
            <person name="Brodie E.L."/>
            <person name="Williams K.H."/>
            <person name="Hubbard S.S."/>
            <person name="Banfield J.F."/>
        </authorList>
    </citation>
    <scope>NUCLEOTIDE SEQUENCE [LARGE SCALE GENOMIC DNA]</scope>
</reference>
<comment type="caution">
    <text evidence="1">The sequence shown here is derived from an EMBL/GenBank/DDBJ whole genome shotgun (WGS) entry which is preliminary data.</text>
</comment>
<accession>A0A1G2BTR8</accession>
<evidence type="ECO:0000313" key="2">
    <source>
        <dbReference type="Proteomes" id="UP000177349"/>
    </source>
</evidence>
<dbReference type="SUPFAM" id="SSF53271">
    <property type="entry name" value="PRTase-like"/>
    <property type="match status" value="1"/>
</dbReference>
<evidence type="ECO:0000313" key="1">
    <source>
        <dbReference type="EMBL" id="OGY92306.1"/>
    </source>
</evidence>
<dbReference type="Gene3D" id="3.40.50.2020">
    <property type="match status" value="1"/>
</dbReference>
<sequence length="285" mass="32179">MHRPYVVSADIQLLVKEWAIRRGFTPPGSGFMSELRKEFDLFMRGIFPSFELVPEVELADGLAVLVARTGLPPISLDRVYFRSADQLDIARYVDANGNDRGLGRRHGTPPLFQQFKKIAETGVREAVLVDDVIFTGELLERIIHCLSRVGVRAPVVCAGIGIGEGVSRINHTQREVRCVRIYEEVIDEICERDFYPGVPFAGRSLARDGASGVPYLLPFGNPGKWASIPREWEWRFSEFCLGQTIWLFEEIERRSNRIVACSDLDRAVIGLPRDSTRFVDALRSL</sequence>
<evidence type="ECO:0008006" key="3">
    <source>
        <dbReference type="Google" id="ProtNLM"/>
    </source>
</evidence>
<gene>
    <name evidence="1" type="ORF">A3B31_00170</name>
</gene>
<protein>
    <recommendedName>
        <fullName evidence="3">Phosphoribosyltransferase domain-containing protein</fullName>
    </recommendedName>
</protein>
<organism evidence="1 2">
    <name type="scientific">Candidatus Komeilibacteria bacterium RIFCSPLOWO2_01_FULL_53_11</name>
    <dbReference type="NCBI Taxonomy" id="1798552"/>
    <lineage>
        <taxon>Bacteria</taxon>
        <taxon>Candidatus Komeiliibacteriota</taxon>
    </lineage>
</organism>
<dbReference type="AlphaFoldDB" id="A0A1G2BTR8"/>